<dbReference type="Proteomes" id="UP001283361">
    <property type="component" value="Unassembled WGS sequence"/>
</dbReference>
<proteinExistence type="predicted"/>
<evidence type="ECO:0000313" key="2">
    <source>
        <dbReference type="Proteomes" id="UP001283361"/>
    </source>
</evidence>
<evidence type="ECO:0000313" key="1">
    <source>
        <dbReference type="EMBL" id="KAK3746452.1"/>
    </source>
</evidence>
<dbReference type="EMBL" id="JAWDGP010006142">
    <property type="protein sequence ID" value="KAK3746452.1"/>
    <property type="molecule type" value="Genomic_DNA"/>
</dbReference>
<gene>
    <name evidence="1" type="ORF">RRG08_017460</name>
</gene>
<organism evidence="1 2">
    <name type="scientific">Elysia crispata</name>
    <name type="common">lettuce slug</name>
    <dbReference type="NCBI Taxonomy" id="231223"/>
    <lineage>
        <taxon>Eukaryota</taxon>
        <taxon>Metazoa</taxon>
        <taxon>Spiralia</taxon>
        <taxon>Lophotrochozoa</taxon>
        <taxon>Mollusca</taxon>
        <taxon>Gastropoda</taxon>
        <taxon>Heterobranchia</taxon>
        <taxon>Euthyneura</taxon>
        <taxon>Panpulmonata</taxon>
        <taxon>Sacoglossa</taxon>
        <taxon>Placobranchoidea</taxon>
        <taxon>Plakobranchidae</taxon>
        <taxon>Elysia</taxon>
    </lineage>
</organism>
<reference evidence="1" key="1">
    <citation type="journal article" date="2023" name="G3 (Bethesda)">
        <title>A reference genome for the long-term kleptoplast-retaining sea slug Elysia crispata morphotype clarki.</title>
        <authorList>
            <person name="Eastman K.E."/>
            <person name="Pendleton A.L."/>
            <person name="Shaikh M.A."/>
            <person name="Suttiyut T."/>
            <person name="Ogas R."/>
            <person name="Tomko P."/>
            <person name="Gavelis G."/>
            <person name="Widhalm J.R."/>
            <person name="Wisecaver J.H."/>
        </authorList>
    </citation>
    <scope>NUCLEOTIDE SEQUENCE</scope>
    <source>
        <strain evidence="1">ECLA1</strain>
    </source>
</reference>
<dbReference type="AlphaFoldDB" id="A0AAE0YI51"/>
<name>A0AAE0YI51_9GAST</name>
<comment type="caution">
    <text evidence="1">The sequence shown here is derived from an EMBL/GenBank/DDBJ whole genome shotgun (WGS) entry which is preliminary data.</text>
</comment>
<sequence length="115" mass="13075">MTVFAVSPASSVEHSTHDAPGRWCRLTPIQLYSVRRRLTHHTMRIEKENKKIPLEYAVPPEKRWAKPFQRSRDSWSPVILMCKLYTVSCSKVAETTRGPGGAQHAMFAKEVLGPD</sequence>
<protein>
    <submittedName>
        <fullName evidence="1">Uncharacterized protein</fullName>
    </submittedName>
</protein>
<keyword evidence="2" id="KW-1185">Reference proteome</keyword>
<accession>A0AAE0YI51</accession>